<keyword evidence="5 7" id="KW-0472">Membrane</keyword>
<feature type="transmembrane region" description="Helical" evidence="7">
    <location>
        <begin position="12"/>
        <end position="35"/>
    </location>
</feature>
<dbReference type="RefSeq" id="YP_009237679.1">
    <property type="nucleotide sequence ID" value="NC_029643.1"/>
</dbReference>
<evidence type="ECO:0000256" key="2">
    <source>
        <dbReference type="ARBA" id="ARBA00022692"/>
    </source>
</evidence>
<evidence type="ECO:0000256" key="4">
    <source>
        <dbReference type="ARBA" id="ARBA00023128"/>
    </source>
</evidence>
<evidence type="ECO:0000256" key="6">
    <source>
        <dbReference type="ARBA" id="ARBA00023310"/>
    </source>
</evidence>
<comment type="subcellular location">
    <subcellularLocation>
        <location evidence="1">Mitochondrion membrane</location>
    </subcellularLocation>
</comment>
<dbReference type="Pfam" id="PF02326">
    <property type="entry name" value="YMF19"/>
    <property type="match status" value="1"/>
</dbReference>
<proteinExistence type="predicted"/>
<evidence type="ECO:0000256" key="3">
    <source>
        <dbReference type="ARBA" id="ARBA00022989"/>
    </source>
</evidence>
<accession>A0A140F2Q4</accession>
<keyword evidence="4 9" id="KW-0496">Mitochondrion</keyword>
<dbReference type="GO" id="GO:0031966">
    <property type="term" value="C:mitochondrial membrane"/>
    <property type="evidence" value="ECO:0007669"/>
    <property type="project" value="UniProtKB-SubCell"/>
</dbReference>
<evidence type="ECO:0000313" key="9">
    <source>
        <dbReference type="EMBL" id="AML60688.1"/>
    </source>
</evidence>
<keyword evidence="2 7" id="KW-0812">Transmembrane</keyword>
<reference evidence="9" key="1">
    <citation type="journal article" date="2016" name="Genome Biol. Evol.">
        <title>A Comparative Analysis of Mitochondrial Genomes in Eustigmatophyte Algae.</title>
        <authorList>
            <person name="Sevcikova T."/>
            <person name="Klimes V."/>
            <person name="Zbrankova V."/>
            <person name="Strnad H."/>
            <person name="Hroudova M."/>
            <person name="Vlcek C."/>
            <person name="Elias M."/>
        </authorList>
    </citation>
    <scope>NUCLEOTIDE SEQUENCE</scope>
    <source>
        <strain evidence="9">CCALA 838</strain>
    </source>
</reference>
<dbReference type="GeneID" id="26994751"/>
<evidence type="ECO:0000259" key="8">
    <source>
        <dbReference type="Pfam" id="PF02326"/>
    </source>
</evidence>
<keyword evidence="9" id="KW-0378">Hydrolase</keyword>
<feature type="domain" description="ATP synthase YMF19-like N-terminal" evidence="8">
    <location>
        <begin position="2"/>
        <end position="66"/>
    </location>
</feature>
<dbReference type="AlphaFoldDB" id="A0A140F2Q4"/>
<dbReference type="GO" id="GO:0006754">
    <property type="term" value="P:ATP biosynthetic process"/>
    <property type="evidence" value="ECO:0007669"/>
    <property type="project" value="UniProtKB-KW"/>
</dbReference>
<evidence type="ECO:0000256" key="5">
    <source>
        <dbReference type="ARBA" id="ARBA00023136"/>
    </source>
</evidence>
<evidence type="ECO:0000256" key="7">
    <source>
        <dbReference type="SAM" id="Phobius"/>
    </source>
</evidence>
<name>A0A140F2Q4_9STRA</name>
<keyword evidence="3 7" id="KW-1133">Transmembrane helix</keyword>
<dbReference type="EC" id="3.6.3.14" evidence="9"/>
<evidence type="ECO:0000256" key="1">
    <source>
        <dbReference type="ARBA" id="ARBA00004325"/>
    </source>
</evidence>
<dbReference type="GO" id="GO:0016787">
    <property type="term" value="F:hydrolase activity"/>
    <property type="evidence" value="ECO:0007669"/>
    <property type="project" value="UniProtKB-KW"/>
</dbReference>
<gene>
    <name evidence="9" type="primary">atp8</name>
</gene>
<protein>
    <submittedName>
        <fullName evidence="9">ATP synthase F0 subunit 8</fullName>
        <ecNumber evidence="9">3.6.3.14</ecNumber>
    </submittedName>
</protein>
<organism evidence="9">
    <name type="scientific">Trachydiscus minutus</name>
    <dbReference type="NCBI Taxonomy" id="1032745"/>
    <lineage>
        <taxon>Eukaryota</taxon>
        <taxon>Sar</taxon>
        <taxon>Stramenopiles</taxon>
        <taxon>Ochrophyta</taxon>
        <taxon>Eustigmatophyceae</taxon>
        <taxon>Goniochloridales</taxon>
        <taxon>Goniochloridaceae</taxon>
        <taxon>Trachydiscus</taxon>
    </lineage>
</organism>
<geneLocation type="mitochondrion" evidence="9"/>
<keyword evidence="6" id="KW-0066">ATP synthesis</keyword>
<sequence>MPQFDKITFFNQIFWLTLSFLSFYFIILKGLLPVLAASLKTRKKLVNYVFSASTSSEVSSKKAYFKNLQKFLKVYKSLFSSVAQKKLSLSEASKTKVFKQTFFTL</sequence>
<dbReference type="InterPro" id="IPR003319">
    <property type="entry name" value="YMF19-like_N"/>
</dbReference>
<dbReference type="EMBL" id="KU501220">
    <property type="protein sequence ID" value="AML60688.1"/>
    <property type="molecule type" value="Genomic_DNA"/>
</dbReference>